<keyword evidence="1" id="KW-1133">Transmembrane helix</keyword>
<dbReference type="Pfam" id="PF07963">
    <property type="entry name" value="N_methyl"/>
    <property type="match status" value="1"/>
</dbReference>
<dbReference type="SUPFAM" id="SSF54523">
    <property type="entry name" value="Pili subunits"/>
    <property type="match status" value="1"/>
</dbReference>
<dbReference type="NCBIfam" id="TIGR02532">
    <property type="entry name" value="IV_pilin_GFxxxE"/>
    <property type="match status" value="1"/>
</dbReference>
<dbReference type="OrthoDB" id="249957at2"/>
<dbReference type="InterPro" id="IPR045584">
    <property type="entry name" value="Pilin-like"/>
</dbReference>
<dbReference type="InterPro" id="IPR012902">
    <property type="entry name" value="N_methyl_site"/>
</dbReference>
<name>A0A5C5YET5_9BACT</name>
<dbReference type="AlphaFoldDB" id="A0A5C5YET5"/>
<evidence type="ECO:0000256" key="1">
    <source>
        <dbReference type="SAM" id="Phobius"/>
    </source>
</evidence>
<feature type="transmembrane region" description="Helical" evidence="1">
    <location>
        <begin position="39"/>
        <end position="57"/>
    </location>
</feature>
<dbReference type="Gene3D" id="3.30.700.10">
    <property type="entry name" value="Glycoprotein, Type 4 Pilin"/>
    <property type="match status" value="1"/>
</dbReference>
<evidence type="ECO:0000313" key="2">
    <source>
        <dbReference type="EMBL" id="TWT73439.1"/>
    </source>
</evidence>
<reference evidence="2 3" key="1">
    <citation type="submission" date="2019-02" db="EMBL/GenBank/DDBJ databases">
        <title>Deep-cultivation of Planctomycetes and their phenomic and genomic characterization uncovers novel biology.</title>
        <authorList>
            <person name="Wiegand S."/>
            <person name="Jogler M."/>
            <person name="Boedeker C."/>
            <person name="Pinto D."/>
            <person name="Vollmers J."/>
            <person name="Rivas-Marin E."/>
            <person name="Kohn T."/>
            <person name="Peeters S.H."/>
            <person name="Heuer A."/>
            <person name="Rast P."/>
            <person name="Oberbeckmann S."/>
            <person name="Bunk B."/>
            <person name="Jeske O."/>
            <person name="Meyerdierks A."/>
            <person name="Storesund J.E."/>
            <person name="Kallscheuer N."/>
            <person name="Luecker S."/>
            <person name="Lage O.M."/>
            <person name="Pohl T."/>
            <person name="Merkel B.J."/>
            <person name="Hornburger P."/>
            <person name="Mueller R.-W."/>
            <person name="Bruemmer F."/>
            <person name="Labrenz M."/>
            <person name="Spormann A.M."/>
            <person name="Op Den Camp H."/>
            <person name="Overmann J."/>
            <person name="Amann R."/>
            <person name="Jetten M.S.M."/>
            <person name="Mascher T."/>
            <person name="Medema M.H."/>
            <person name="Devos D.P."/>
            <person name="Kaster A.-K."/>
            <person name="Ovreas L."/>
            <person name="Rohde M."/>
            <person name="Galperin M.Y."/>
            <person name="Jogler C."/>
        </authorList>
    </citation>
    <scope>NUCLEOTIDE SEQUENCE [LARGE SCALE GENOMIC DNA]</scope>
    <source>
        <strain evidence="2 3">Pla123a</strain>
    </source>
</reference>
<gene>
    <name evidence="2" type="ORF">Pla123a_37740</name>
</gene>
<protein>
    <submittedName>
        <fullName evidence="2">Uncharacterized protein</fullName>
    </submittedName>
</protein>
<keyword evidence="3" id="KW-1185">Reference proteome</keyword>
<keyword evidence="1" id="KW-0812">Transmembrane</keyword>
<evidence type="ECO:0000313" key="3">
    <source>
        <dbReference type="Proteomes" id="UP000318478"/>
    </source>
</evidence>
<keyword evidence="1" id="KW-0472">Membrane</keyword>
<dbReference type="EMBL" id="SJPO01000010">
    <property type="protein sequence ID" value="TWT73439.1"/>
    <property type="molecule type" value="Genomic_DNA"/>
</dbReference>
<dbReference type="Proteomes" id="UP000318478">
    <property type="component" value="Unassembled WGS sequence"/>
</dbReference>
<organism evidence="2 3">
    <name type="scientific">Posidoniimonas polymericola</name>
    <dbReference type="NCBI Taxonomy" id="2528002"/>
    <lineage>
        <taxon>Bacteria</taxon>
        <taxon>Pseudomonadati</taxon>
        <taxon>Planctomycetota</taxon>
        <taxon>Planctomycetia</taxon>
        <taxon>Pirellulales</taxon>
        <taxon>Lacipirellulaceae</taxon>
        <taxon>Posidoniimonas</taxon>
    </lineage>
</organism>
<accession>A0A5C5YET5</accession>
<comment type="caution">
    <text evidence="2">The sequence shown here is derived from an EMBL/GenBank/DDBJ whole genome shotgun (WGS) entry which is preliminary data.</text>
</comment>
<sequence length="482" mass="51645">MIADCGLQIADLKAGQGCARSNPQSAIRNPQWGMTLVELLVVITILGILLGAAIPVLSPADDSRRLREAARAVNTFIAGAKSRAKETGRPFGVAFKKLSQDTGRSGPRDSSDSNYLKDLDNVANDNGVCLELYYVEEPPPYAGFDSNARVMLGTDAVGGGVFNAGQIMVRYVRVGNDVAQNNDGLPPGYDSDEIPTGLFRPGDQMVVGDMRLSLSDTASGGSELTNGFYTTGMGNPANSMFATPLDGSLTSVAYVYDSNGRRLNDTPQSAWFDGRFWTEPLRYKILRQPTKASGEPLLMNEKTAIDLEASGFGNGVRLHDPYQTDSSGDPYPRSNPNEVIVMFTPEGAMNEAYLNTGPGTAGVQRSLISSNLFVLVGLRENLPAPETDFYNFSGTDRDKQDEKAKLNWLNGDSRWVVVGAQTGAVATVENAFVNPQTYAGSALPPAGNMLDGSRSQALQGRRDAEVTAAREFARQAVSQGGR</sequence>
<proteinExistence type="predicted"/>